<dbReference type="OrthoDB" id="9770470at2"/>
<dbReference type="Proteomes" id="UP000193978">
    <property type="component" value="Chromosome"/>
</dbReference>
<dbReference type="InterPro" id="IPR001031">
    <property type="entry name" value="Thioesterase"/>
</dbReference>
<dbReference type="InterPro" id="IPR029058">
    <property type="entry name" value="AB_hydrolase_fold"/>
</dbReference>
<dbReference type="EMBL" id="CP019948">
    <property type="protein sequence ID" value="ARN81988.1"/>
    <property type="molecule type" value="Genomic_DNA"/>
</dbReference>
<dbReference type="STRING" id="655015.B1812_13865"/>
<name>A0A1W6MWM1_9HYPH</name>
<evidence type="ECO:0000259" key="1">
    <source>
        <dbReference type="Pfam" id="PF00975"/>
    </source>
</evidence>
<keyword evidence="3" id="KW-1185">Reference proteome</keyword>
<organism evidence="2 3">
    <name type="scientific">Methylocystis bryophila</name>
    <dbReference type="NCBI Taxonomy" id="655015"/>
    <lineage>
        <taxon>Bacteria</taxon>
        <taxon>Pseudomonadati</taxon>
        <taxon>Pseudomonadota</taxon>
        <taxon>Alphaproteobacteria</taxon>
        <taxon>Hyphomicrobiales</taxon>
        <taxon>Methylocystaceae</taxon>
        <taxon>Methylocystis</taxon>
    </lineage>
</organism>
<dbReference type="KEGG" id="mbry:B1812_13865"/>
<protein>
    <recommendedName>
        <fullName evidence="1">Thioesterase domain-containing protein</fullName>
    </recommendedName>
</protein>
<dbReference type="AlphaFoldDB" id="A0A1W6MWM1"/>
<dbReference type="RefSeq" id="WP_158658768.1">
    <property type="nucleotide sequence ID" value="NZ_AP027149.1"/>
</dbReference>
<evidence type="ECO:0000313" key="3">
    <source>
        <dbReference type="Proteomes" id="UP000193978"/>
    </source>
</evidence>
<gene>
    <name evidence="2" type="ORF">B1812_13865</name>
</gene>
<reference evidence="2 3" key="1">
    <citation type="submission" date="2017-02" db="EMBL/GenBank/DDBJ databases">
        <authorList>
            <person name="Peterson S.W."/>
        </authorList>
    </citation>
    <scope>NUCLEOTIDE SEQUENCE [LARGE SCALE GENOMIC DNA]</scope>
    <source>
        <strain evidence="2 3">S285</strain>
    </source>
</reference>
<accession>A0A1W6MWM1</accession>
<dbReference type="Pfam" id="PF00975">
    <property type="entry name" value="Thioesterase"/>
    <property type="match status" value="1"/>
</dbReference>
<dbReference type="SUPFAM" id="SSF53474">
    <property type="entry name" value="alpha/beta-Hydrolases"/>
    <property type="match status" value="1"/>
</dbReference>
<evidence type="ECO:0000313" key="2">
    <source>
        <dbReference type="EMBL" id="ARN81988.1"/>
    </source>
</evidence>
<sequence>MSLPIDSSSQQSAGGQTTVHHRSVELECSWVVPLRDSGARPPLFCACAGDGDGAAYSDLAAALPSDQPVYSFGLPALSGREQFPSVEQIAEKYVRKLRKIQKRGPYYLCGYSFGGLVVYEMALRLMEEGEQIGLLALLDTEHPSYSQTLPSAQRTDYYHTYLFHRLRKYGRNVIHGRIDQIVYDLFVLCRARCKKVAFRVFRAASRGLGWRIPSAFSSNELVLLAAWQAYRPPRYEGRLVLFNAAGRAPEYKADSTLGWKTCATGAIEVHVTPGDHHNLLRPPHARDFGERLTPHLGATVQPDGSDRGVGP</sequence>
<proteinExistence type="predicted"/>
<feature type="domain" description="Thioesterase" evidence="1">
    <location>
        <begin position="42"/>
        <end position="281"/>
    </location>
</feature>
<dbReference type="Gene3D" id="3.40.50.1820">
    <property type="entry name" value="alpha/beta hydrolase"/>
    <property type="match status" value="1"/>
</dbReference>